<comment type="subcellular location">
    <subcellularLocation>
        <location evidence="1">Cell membrane</location>
        <topology evidence="1">Multi-pass membrane protein</topology>
    </subcellularLocation>
</comment>
<dbReference type="GO" id="GO:0005886">
    <property type="term" value="C:plasma membrane"/>
    <property type="evidence" value="ECO:0007669"/>
    <property type="project" value="UniProtKB-SubCell"/>
</dbReference>
<proteinExistence type="predicted"/>
<evidence type="ECO:0000313" key="13">
    <source>
        <dbReference type="Proteomes" id="UP000199622"/>
    </source>
</evidence>
<feature type="transmembrane region" description="Helical" evidence="9">
    <location>
        <begin position="378"/>
        <end position="396"/>
    </location>
</feature>
<evidence type="ECO:0000313" key="12">
    <source>
        <dbReference type="EMBL" id="SED21935.1"/>
    </source>
</evidence>
<dbReference type="Gene3D" id="2.60.40.1220">
    <property type="match status" value="1"/>
</dbReference>
<dbReference type="SUPFAM" id="SSF81296">
    <property type="entry name" value="E set domains"/>
    <property type="match status" value="1"/>
</dbReference>
<evidence type="ECO:0000256" key="1">
    <source>
        <dbReference type="ARBA" id="ARBA00004651"/>
    </source>
</evidence>
<keyword evidence="5" id="KW-0732">Signal</keyword>
<dbReference type="AlphaFoldDB" id="A0A1H4YWE3"/>
<evidence type="ECO:0000256" key="9">
    <source>
        <dbReference type="SAM" id="Phobius"/>
    </source>
</evidence>
<keyword evidence="7" id="KW-0186">Copper</keyword>
<dbReference type="GO" id="GO:0046688">
    <property type="term" value="P:response to copper ion"/>
    <property type="evidence" value="ECO:0007669"/>
    <property type="project" value="InterPro"/>
</dbReference>
<evidence type="ECO:0000256" key="7">
    <source>
        <dbReference type="ARBA" id="ARBA00023008"/>
    </source>
</evidence>
<keyword evidence="6 9" id="KW-1133">Transmembrane helix</keyword>
<keyword evidence="13" id="KW-1185">Reference proteome</keyword>
<feature type="transmembrane region" description="Helical" evidence="9">
    <location>
        <begin position="267"/>
        <end position="288"/>
    </location>
</feature>
<feature type="domain" description="Copper resistance protein D" evidence="11">
    <location>
        <begin position="336"/>
        <end position="450"/>
    </location>
</feature>
<dbReference type="OrthoDB" id="5242236at2"/>
<keyword evidence="8 9" id="KW-0472">Membrane</keyword>
<feature type="domain" description="CopC" evidence="10">
    <location>
        <begin position="33"/>
        <end position="130"/>
    </location>
</feature>
<dbReference type="InterPro" id="IPR007348">
    <property type="entry name" value="CopC_dom"/>
</dbReference>
<dbReference type="PANTHER" id="PTHR34820:SF4">
    <property type="entry name" value="INNER MEMBRANE PROTEIN YEBZ"/>
    <property type="match status" value="1"/>
</dbReference>
<accession>A0A1H4YWE3</accession>
<sequence>MLAATPRRLAAAVTAPVLALLLLVLVPGTASAHAILLDTTPGNWAVVDASPHEISLRFNEPVDAGLAEIRLLGPRGDAVKGLPRPVHPDGRRDAVAVTVPSALATGTHTVTYRVVSADSHPVQGAFSFSVGRPTPISDAAAAPASAEGGGGLTATVYGVLRWTGYAGLAILLGAAFSAVLRGPGGVSGTGDRRLLWLGWTVLVSATALGFLAYGPYAAGRPLSAVGDFALLGSTLGSRMGLVLAVRLALLAVVAGWLGWWPRVPRNPWWHGGAVLTAGVALALTWSLANHSAAGVHVGFALAADTVHLTAMSVWIGGLVALLVLLRRPDDVDRLRQVIPRFSRVAAVCVAVVVVTGTFEAWRQVGTPSALAGTTYGTILLAKLALVAVLVALGGLARRWVRRHYGEVPVTTVQRKRAARGPGEAEVRRFRRAVGCEAAVAVVVLGFTAALVSVEPAQAQVAREAAAPKIPAYTGPVSTVLPFRAGSTTGQLGVEISPGRIGPNEMHLTVLDAQSRPREVAELRAELRLPDRALGPLPVQVAYAGLGHYVAGASIAVPGQWELAVVVRTSEVDQATLRIPLGIR</sequence>
<feature type="transmembrane region" description="Helical" evidence="9">
    <location>
        <begin position="238"/>
        <end position="260"/>
    </location>
</feature>
<dbReference type="EMBL" id="FNSO01000004">
    <property type="protein sequence ID" value="SED21935.1"/>
    <property type="molecule type" value="Genomic_DNA"/>
</dbReference>
<evidence type="ECO:0000256" key="2">
    <source>
        <dbReference type="ARBA" id="ARBA00022475"/>
    </source>
</evidence>
<dbReference type="GO" id="GO:0006825">
    <property type="term" value="P:copper ion transport"/>
    <property type="evidence" value="ECO:0007669"/>
    <property type="project" value="InterPro"/>
</dbReference>
<dbReference type="PANTHER" id="PTHR34820">
    <property type="entry name" value="INNER MEMBRANE PROTEIN YEBZ"/>
    <property type="match status" value="1"/>
</dbReference>
<evidence type="ECO:0000256" key="6">
    <source>
        <dbReference type="ARBA" id="ARBA00022989"/>
    </source>
</evidence>
<keyword evidence="2" id="KW-1003">Cell membrane</keyword>
<dbReference type="RefSeq" id="WP_091315354.1">
    <property type="nucleotide sequence ID" value="NZ_FNSO01000004.1"/>
</dbReference>
<feature type="transmembrane region" description="Helical" evidence="9">
    <location>
        <begin position="162"/>
        <end position="182"/>
    </location>
</feature>
<dbReference type="Pfam" id="PF04234">
    <property type="entry name" value="CopC"/>
    <property type="match status" value="1"/>
</dbReference>
<name>A0A1H4YWE3_9PSEU</name>
<feature type="transmembrane region" description="Helical" evidence="9">
    <location>
        <begin position="194"/>
        <end position="218"/>
    </location>
</feature>
<evidence type="ECO:0000256" key="5">
    <source>
        <dbReference type="ARBA" id="ARBA00022729"/>
    </source>
</evidence>
<dbReference type="InterPro" id="IPR032694">
    <property type="entry name" value="CopC/D"/>
</dbReference>
<protein>
    <submittedName>
        <fullName evidence="12">Copper transport protein</fullName>
    </submittedName>
</protein>
<feature type="transmembrane region" description="Helical" evidence="9">
    <location>
        <begin position="337"/>
        <end position="358"/>
    </location>
</feature>
<dbReference type="InterPro" id="IPR008457">
    <property type="entry name" value="Cu-R_CopD_dom"/>
</dbReference>
<dbReference type="STRING" id="208445.SAMN04489727_6943"/>
<keyword evidence="4" id="KW-0479">Metal-binding</keyword>
<feature type="transmembrane region" description="Helical" evidence="9">
    <location>
        <begin position="308"/>
        <end position="325"/>
    </location>
</feature>
<dbReference type="GO" id="GO:0042597">
    <property type="term" value="C:periplasmic space"/>
    <property type="evidence" value="ECO:0007669"/>
    <property type="project" value="InterPro"/>
</dbReference>
<gene>
    <name evidence="12" type="ORF">SAMN04489727_6943</name>
</gene>
<evidence type="ECO:0000256" key="3">
    <source>
        <dbReference type="ARBA" id="ARBA00022692"/>
    </source>
</evidence>
<evidence type="ECO:0000256" key="8">
    <source>
        <dbReference type="ARBA" id="ARBA00023136"/>
    </source>
</evidence>
<evidence type="ECO:0000259" key="11">
    <source>
        <dbReference type="Pfam" id="PF05425"/>
    </source>
</evidence>
<dbReference type="InterPro" id="IPR014755">
    <property type="entry name" value="Cu-Rt/internalin_Ig-like"/>
</dbReference>
<dbReference type="Proteomes" id="UP000199622">
    <property type="component" value="Unassembled WGS sequence"/>
</dbReference>
<dbReference type="InterPro" id="IPR014756">
    <property type="entry name" value="Ig_E-set"/>
</dbReference>
<evidence type="ECO:0000259" key="10">
    <source>
        <dbReference type="Pfam" id="PF04234"/>
    </source>
</evidence>
<evidence type="ECO:0000256" key="4">
    <source>
        <dbReference type="ARBA" id="ARBA00022723"/>
    </source>
</evidence>
<reference evidence="13" key="1">
    <citation type="submission" date="2016-10" db="EMBL/GenBank/DDBJ databases">
        <authorList>
            <person name="Varghese N."/>
            <person name="Submissions S."/>
        </authorList>
    </citation>
    <scope>NUCLEOTIDE SEQUENCE [LARGE SCALE GENOMIC DNA]</scope>
    <source>
        <strain evidence="13">DSM 44544</strain>
    </source>
</reference>
<organism evidence="12 13">
    <name type="scientific">Amycolatopsis tolypomycina</name>
    <dbReference type="NCBI Taxonomy" id="208445"/>
    <lineage>
        <taxon>Bacteria</taxon>
        <taxon>Bacillati</taxon>
        <taxon>Actinomycetota</taxon>
        <taxon>Actinomycetes</taxon>
        <taxon>Pseudonocardiales</taxon>
        <taxon>Pseudonocardiaceae</taxon>
        <taxon>Amycolatopsis</taxon>
    </lineage>
</organism>
<dbReference type="Pfam" id="PF05425">
    <property type="entry name" value="CopD"/>
    <property type="match status" value="1"/>
</dbReference>
<dbReference type="GO" id="GO:0005507">
    <property type="term" value="F:copper ion binding"/>
    <property type="evidence" value="ECO:0007669"/>
    <property type="project" value="InterPro"/>
</dbReference>
<keyword evidence="3 9" id="KW-0812">Transmembrane</keyword>